<keyword evidence="1" id="KW-0732">Signal</keyword>
<feature type="chain" id="PRO_5012224699" evidence="1">
    <location>
        <begin position="21"/>
        <end position="122"/>
    </location>
</feature>
<reference evidence="2 3" key="1">
    <citation type="submission" date="2017-09" db="EMBL/GenBank/DDBJ databases">
        <title>Comparative genomics of rhizobia isolated from Phaseolus vulgaris in China.</title>
        <authorList>
            <person name="Tong W."/>
        </authorList>
    </citation>
    <scope>NUCLEOTIDE SEQUENCE [LARGE SCALE GENOMIC DNA]</scope>
    <source>
        <strain evidence="2 3">PCH1</strain>
    </source>
</reference>
<organism evidence="2 3">
    <name type="scientific">Rhizobium fredii</name>
    <name type="common">Sinorhizobium fredii</name>
    <dbReference type="NCBI Taxonomy" id="380"/>
    <lineage>
        <taxon>Bacteria</taxon>
        <taxon>Pseudomonadati</taxon>
        <taxon>Pseudomonadota</taxon>
        <taxon>Alphaproteobacteria</taxon>
        <taxon>Hyphomicrobiales</taxon>
        <taxon>Rhizobiaceae</taxon>
        <taxon>Sinorhizobium/Ensifer group</taxon>
        <taxon>Sinorhizobium</taxon>
    </lineage>
</organism>
<evidence type="ECO:0000313" key="3">
    <source>
        <dbReference type="Proteomes" id="UP000220353"/>
    </source>
</evidence>
<evidence type="ECO:0000313" key="2">
    <source>
        <dbReference type="EMBL" id="PDT45636.1"/>
    </source>
</evidence>
<dbReference type="AlphaFoldDB" id="A0A2A6LTS4"/>
<comment type="caution">
    <text evidence="2">The sequence shown here is derived from an EMBL/GenBank/DDBJ whole genome shotgun (WGS) entry which is preliminary data.</text>
</comment>
<proteinExistence type="predicted"/>
<dbReference type="Proteomes" id="UP000220353">
    <property type="component" value="Unassembled WGS sequence"/>
</dbReference>
<sequence length="122" mass="12988">MRATVSFLAAQVLLLSAAVATEPLVFHTAHFADDTVVSLSLVGNQVAASVEYDYGVFISLLQTRADGDAAYSDPSKHKASVRCHPPQAVSVRGVVYPIPTLEAGGADWKDDLWRTVCTPSIS</sequence>
<feature type="signal peptide" evidence="1">
    <location>
        <begin position="1"/>
        <end position="20"/>
    </location>
</feature>
<name>A0A2A6LTS4_RHIFR</name>
<dbReference type="EMBL" id="NWTC01000019">
    <property type="protein sequence ID" value="PDT45636.1"/>
    <property type="molecule type" value="Genomic_DNA"/>
</dbReference>
<gene>
    <name evidence="2" type="ORF">CO661_22080</name>
</gene>
<protein>
    <submittedName>
        <fullName evidence="2">Uncharacterized protein</fullName>
    </submittedName>
</protein>
<evidence type="ECO:0000256" key="1">
    <source>
        <dbReference type="SAM" id="SignalP"/>
    </source>
</evidence>
<accession>A0A2A6LTS4</accession>